<reference evidence="2" key="1">
    <citation type="submission" date="2021-09" db="EMBL/GenBank/DDBJ databases">
        <authorList>
            <consortium name="AG Swart"/>
            <person name="Singh M."/>
            <person name="Singh A."/>
            <person name="Seah K."/>
            <person name="Emmerich C."/>
        </authorList>
    </citation>
    <scope>NUCLEOTIDE SEQUENCE</scope>
    <source>
        <strain evidence="2">ATCC30299</strain>
    </source>
</reference>
<feature type="region of interest" description="Disordered" evidence="1">
    <location>
        <begin position="149"/>
        <end position="170"/>
    </location>
</feature>
<organism evidence="2 3">
    <name type="scientific">Blepharisma stoltei</name>
    <dbReference type="NCBI Taxonomy" id="1481888"/>
    <lineage>
        <taxon>Eukaryota</taxon>
        <taxon>Sar</taxon>
        <taxon>Alveolata</taxon>
        <taxon>Ciliophora</taxon>
        <taxon>Postciliodesmatophora</taxon>
        <taxon>Heterotrichea</taxon>
        <taxon>Heterotrichida</taxon>
        <taxon>Blepharismidae</taxon>
        <taxon>Blepharisma</taxon>
    </lineage>
</organism>
<comment type="caution">
    <text evidence="2">The sequence shown here is derived from an EMBL/GenBank/DDBJ whole genome shotgun (WGS) entry which is preliminary data.</text>
</comment>
<feature type="compositionally biased region" description="Basic and acidic residues" evidence="1">
    <location>
        <begin position="149"/>
        <end position="161"/>
    </location>
</feature>
<evidence type="ECO:0000256" key="1">
    <source>
        <dbReference type="SAM" id="MobiDB-lite"/>
    </source>
</evidence>
<evidence type="ECO:0000313" key="3">
    <source>
        <dbReference type="Proteomes" id="UP001162131"/>
    </source>
</evidence>
<gene>
    <name evidence="2" type="ORF">BSTOLATCC_MIC7182</name>
</gene>
<keyword evidence="3" id="KW-1185">Reference proteome</keyword>
<dbReference type="Proteomes" id="UP001162131">
    <property type="component" value="Unassembled WGS sequence"/>
</dbReference>
<evidence type="ECO:0008006" key="4">
    <source>
        <dbReference type="Google" id="ProtNLM"/>
    </source>
</evidence>
<proteinExistence type="predicted"/>
<name>A0AAU9IHF0_9CILI</name>
<protein>
    <recommendedName>
        <fullName evidence="4">Alpha-and gamma-adaptin-binding protein p34</fullName>
    </recommendedName>
</protein>
<evidence type="ECO:0000313" key="2">
    <source>
        <dbReference type="EMBL" id="CAG9312656.1"/>
    </source>
</evidence>
<dbReference type="EMBL" id="CAJZBQ010000008">
    <property type="protein sequence ID" value="CAG9312656.1"/>
    <property type="molecule type" value="Genomic_DNA"/>
</dbReference>
<dbReference type="AlphaFoldDB" id="A0AAU9IHF0"/>
<sequence>MEGFKVFLIVQNSEEGMRIIRHLKCEEANQNPAFLSFTNKYFTLDVNIYAKLYTDEEELTQPYAIILLDSELLKEWHNKNTQKIENSECSLLISNGENEDLENWAIENEIEYVYDNLDSFEGFKKEDGENIGLGRVREAIECAAAPYAKTEKPSEVKQEEREPTEEEIENDLDTFEYFLNKIREVREMAPNSTEEERKERAENTIKELMEKFKLDD</sequence>
<accession>A0AAU9IHF0</accession>